<reference evidence="2" key="1">
    <citation type="submission" date="2021-05" db="EMBL/GenBank/DDBJ databases">
        <title>The genome of the haptophyte Pavlova lutheri (Diacronema luteri, Pavlovales) - a model for lipid biosynthesis in eukaryotic algae.</title>
        <authorList>
            <person name="Hulatt C.J."/>
            <person name="Posewitz M.C."/>
        </authorList>
    </citation>
    <scope>NUCLEOTIDE SEQUENCE</scope>
    <source>
        <strain evidence="2">NIVA-4/92</strain>
    </source>
</reference>
<dbReference type="PANTHER" id="PTHR32026">
    <property type="entry name" value="METHYLTRANSFERASE-LIKE PROTEIN 24"/>
    <property type="match status" value="1"/>
</dbReference>
<evidence type="ECO:0000313" key="2">
    <source>
        <dbReference type="EMBL" id="KAG8457841.1"/>
    </source>
</evidence>
<dbReference type="PANTHER" id="PTHR32026:SF10">
    <property type="entry name" value="METHYLTRANSFERASE-LIKE PROTEIN 24-RELATED"/>
    <property type="match status" value="1"/>
</dbReference>
<accession>A0A8J5X0S0</accession>
<dbReference type="OrthoDB" id="10006218at2759"/>
<proteinExistence type="predicted"/>
<protein>
    <recommendedName>
        <fullName evidence="1">Methyltransferase FkbM domain-containing protein</fullName>
    </recommendedName>
</protein>
<dbReference type="InterPro" id="IPR006342">
    <property type="entry name" value="FkbM_mtfrase"/>
</dbReference>
<comment type="caution">
    <text evidence="2">The sequence shown here is derived from an EMBL/GenBank/DDBJ whole genome shotgun (WGS) entry which is preliminary data.</text>
</comment>
<sequence length="213" mass="23224">MYAIGIGDVWGFEDEAAAVHGCVVEAYDPTADLRAKHEAHAHAGVRYHFAGLGGTRANSTAPHHASPAAVTAVTAVTRNWYGAVDPRTLTTLGAMAEADGHGAIDVLKVDCEGCEWAAFEQIARETPALLDRTSVLFLELHISPTLVAPSGVTQFNGIYDFLLDRQGMRLWYLRNSVGFKRDRHVVDFLEEQGAKRDQCCLALAFYRAPRAGR</sequence>
<dbReference type="EMBL" id="JAGTXO010000062">
    <property type="protein sequence ID" value="KAG8457841.1"/>
    <property type="molecule type" value="Genomic_DNA"/>
</dbReference>
<keyword evidence="3" id="KW-1185">Reference proteome</keyword>
<dbReference type="AlphaFoldDB" id="A0A8J5X0S0"/>
<gene>
    <name evidence="2" type="ORF">KFE25_005110</name>
</gene>
<dbReference type="Pfam" id="PF05050">
    <property type="entry name" value="Methyltransf_21"/>
    <property type="match status" value="1"/>
</dbReference>
<feature type="domain" description="Methyltransferase FkbM" evidence="1">
    <location>
        <begin position="74"/>
        <end position="164"/>
    </location>
</feature>
<dbReference type="SUPFAM" id="SSF53335">
    <property type="entry name" value="S-adenosyl-L-methionine-dependent methyltransferases"/>
    <property type="match status" value="1"/>
</dbReference>
<evidence type="ECO:0000259" key="1">
    <source>
        <dbReference type="Pfam" id="PF05050"/>
    </source>
</evidence>
<name>A0A8J5X0S0_DIALT</name>
<organism evidence="2 3">
    <name type="scientific">Diacronema lutheri</name>
    <name type="common">Unicellular marine alga</name>
    <name type="synonym">Monochrysis lutheri</name>
    <dbReference type="NCBI Taxonomy" id="2081491"/>
    <lineage>
        <taxon>Eukaryota</taxon>
        <taxon>Haptista</taxon>
        <taxon>Haptophyta</taxon>
        <taxon>Pavlovophyceae</taxon>
        <taxon>Pavlovales</taxon>
        <taxon>Pavlovaceae</taxon>
        <taxon>Diacronema</taxon>
    </lineage>
</organism>
<evidence type="ECO:0000313" key="3">
    <source>
        <dbReference type="Proteomes" id="UP000751190"/>
    </source>
</evidence>
<dbReference type="OMA" id="CTIVLEV"/>
<dbReference type="Proteomes" id="UP000751190">
    <property type="component" value="Unassembled WGS sequence"/>
</dbReference>
<dbReference type="InterPro" id="IPR029063">
    <property type="entry name" value="SAM-dependent_MTases_sf"/>
</dbReference>
<dbReference type="InterPro" id="IPR026913">
    <property type="entry name" value="METTL24"/>
</dbReference>